<feature type="transmembrane region" description="Helical" evidence="5">
    <location>
        <begin position="278"/>
        <end position="300"/>
    </location>
</feature>
<gene>
    <name evidence="7" type="ORF">PHILAsVB114_04175</name>
</gene>
<feature type="transmembrane region" description="Helical" evidence="5">
    <location>
        <begin position="349"/>
        <end position="367"/>
    </location>
</feature>
<dbReference type="CDD" id="cd17393">
    <property type="entry name" value="MFS_MosC_like"/>
    <property type="match status" value="1"/>
</dbReference>
<accession>A0A249LHI3</accession>
<dbReference type="GO" id="GO:0005886">
    <property type="term" value="C:plasma membrane"/>
    <property type="evidence" value="ECO:0007669"/>
    <property type="project" value="UniProtKB-SubCell"/>
</dbReference>
<keyword evidence="8" id="KW-1185">Reference proteome</keyword>
<dbReference type="SUPFAM" id="SSF103473">
    <property type="entry name" value="MFS general substrate transporter"/>
    <property type="match status" value="1"/>
</dbReference>
<dbReference type="EMBL" id="CP016782">
    <property type="protein sequence ID" value="ASY28376.1"/>
    <property type="molecule type" value="Genomic_DNA"/>
</dbReference>
<protein>
    <submittedName>
        <fullName evidence="7">Major facilitator superfamily protein</fullName>
    </submittedName>
</protein>
<feature type="transmembrane region" description="Helical" evidence="5">
    <location>
        <begin position="140"/>
        <end position="160"/>
    </location>
</feature>
<keyword evidence="3 5" id="KW-1133">Transmembrane helix</keyword>
<organism evidence="7 8">
    <name type="scientific">Candidatus Planktophila limnetica</name>
    <dbReference type="NCBI Taxonomy" id="573600"/>
    <lineage>
        <taxon>Bacteria</taxon>
        <taxon>Bacillati</taxon>
        <taxon>Actinomycetota</taxon>
        <taxon>Actinomycetes</taxon>
        <taxon>Candidatus Nanopelagicales</taxon>
        <taxon>Candidatus Nanopelagicaceae</taxon>
        <taxon>Candidatus Planktophila</taxon>
    </lineage>
</organism>
<dbReference type="InterPro" id="IPR036259">
    <property type="entry name" value="MFS_trans_sf"/>
</dbReference>
<keyword evidence="4 5" id="KW-0472">Membrane</keyword>
<evidence type="ECO:0000313" key="8">
    <source>
        <dbReference type="Proteomes" id="UP000217221"/>
    </source>
</evidence>
<dbReference type="PROSITE" id="PS50850">
    <property type="entry name" value="MFS"/>
    <property type="match status" value="1"/>
</dbReference>
<dbReference type="Proteomes" id="UP000217221">
    <property type="component" value="Chromosome"/>
</dbReference>
<dbReference type="Gene3D" id="1.20.1250.20">
    <property type="entry name" value="MFS general substrate transporter like domains"/>
    <property type="match status" value="2"/>
</dbReference>
<feature type="transmembrane region" description="Helical" evidence="5">
    <location>
        <begin position="14"/>
        <end position="33"/>
    </location>
</feature>
<evidence type="ECO:0000256" key="4">
    <source>
        <dbReference type="ARBA" id="ARBA00023136"/>
    </source>
</evidence>
<reference evidence="7 8" key="1">
    <citation type="submission" date="2016-07" db="EMBL/GenBank/DDBJ databases">
        <title>High microdiversification within the ubiquitous acI lineage of Actinobacteria.</title>
        <authorList>
            <person name="Neuenschwander S.M."/>
            <person name="Salcher M."/>
            <person name="Ghai R."/>
            <person name="Pernthaler J."/>
        </authorList>
    </citation>
    <scope>NUCLEOTIDE SEQUENCE [LARGE SCALE GENOMIC DNA]</scope>
    <source>
        <strain evidence="7">MMS-VB-114</strain>
    </source>
</reference>
<dbReference type="GO" id="GO:0022857">
    <property type="term" value="F:transmembrane transporter activity"/>
    <property type="evidence" value="ECO:0007669"/>
    <property type="project" value="InterPro"/>
</dbReference>
<dbReference type="PANTHER" id="PTHR23514">
    <property type="entry name" value="BYPASS OF STOP CODON PROTEIN 6"/>
    <property type="match status" value="1"/>
</dbReference>
<comment type="subcellular location">
    <subcellularLocation>
        <location evidence="1">Cell membrane</location>
        <topology evidence="1">Multi-pass membrane protein</topology>
    </subcellularLocation>
</comment>
<evidence type="ECO:0000256" key="2">
    <source>
        <dbReference type="ARBA" id="ARBA00022692"/>
    </source>
</evidence>
<feature type="transmembrane region" description="Helical" evidence="5">
    <location>
        <begin position="306"/>
        <end position="337"/>
    </location>
</feature>
<evidence type="ECO:0000313" key="7">
    <source>
        <dbReference type="EMBL" id="ASY28376.1"/>
    </source>
</evidence>
<feature type="transmembrane region" description="Helical" evidence="5">
    <location>
        <begin position="249"/>
        <end position="266"/>
    </location>
</feature>
<feature type="transmembrane region" description="Helical" evidence="5">
    <location>
        <begin position="166"/>
        <end position="185"/>
    </location>
</feature>
<evidence type="ECO:0000256" key="5">
    <source>
        <dbReference type="SAM" id="Phobius"/>
    </source>
</evidence>
<feature type="transmembrane region" description="Helical" evidence="5">
    <location>
        <begin position="77"/>
        <end position="94"/>
    </location>
</feature>
<dbReference type="InterPro" id="IPR051788">
    <property type="entry name" value="MFS_Transporter"/>
</dbReference>
<dbReference type="InterPro" id="IPR011701">
    <property type="entry name" value="MFS"/>
</dbReference>
<dbReference type="OrthoDB" id="9809599at2"/>
<dbReference type="AlphaFoldDB" id="A0A249LHI3"/>
<feature type="transmembrane region" description="Helical" evidence="5">
    <location>
        <begin position="373"/>
        <end position="394"/>
    </location>
</feature>
<dbReference type="KEGG" id="plim:PHILAsVB114_04175"/>
<dbReference type="InterPro" id="IPR020846">
    <property type="entry name" value="MFS_dom"/>
</dbReference>
<evidence type="ECO:0000256" key="1">
    <source>
        <dbReference type="ARBA" id="ARBA00004651"/>
    </source>
</evidence>
<dbReference type="PANTHER" id="PTHR23514:SF13">
    <property type="entry name" value="INNER MEMBRANE PROTEIN YBJJ"/>
    <property type="match status" value="1"/>
</dbReference>
<evidence type="ECO:0000256" key="3">
    <source>
        <dbReference type="ARBA" id="ARBA00022989"/>
    </source>
</evidence>
<feature type="transmembrane region" description="Helical" evidence="5">
    <location>
        <begin position="100"/>
        <end position="119"/>
    </location>
</feature>
<keyword evidence="2 5" id="KW-0812">Transmembrane</keyword>
<proteinExistence type="predicted"/>
<dbReference type="Pfam" id="PF07690">
    <property type="entry name" value="MFS_1"/>
    <property type="match status" value="1"/>
</dbReference>
<name>A0A249LHI3_9ACTN</name>
<sequence>MRTPIEIAEQSKSALRACFAIMGVASMGWVARIPEIKDANGLNNAQFGLVLLASSLGSITGAQLAGRLVHTYGSRRVLFVSTVLLPAGLCAIGFSTFPLFLAFALFLMGFGYSSTDVALNTQAVAVEKILQARSMSSFHALWSVGAFSTTVLGGSVARILSPEVNLGVVSILCIAAFLPCVARLIPENLDGHQGEDETTAKIALFGKSVTSLWFIGFGLLAALIAEGSASDWGGLLLRDDMGVGKGVNASAYASFALAMITARFLGDRALDHFGPARLVRMCGYFGAIGWAASIAIAVPLSETHPLAALVIINLGFVIAGLAIGPMFPAFILAASAIPGIAPSVSSARAFVIGLSGFFIGPSIIGFLAEGTSISIAMIFPILALVVAGFLSRVIK</sequence>
<feature type="domain" description="Major facilitator superfamily (MFS) profile" evidence="6">
    <location>
        <begin position="1"/>
        <end position="395"/>
    </location>
</feature>
<evidence type="ECO:0000259" key="6">
    <source>
        <dbReference type="PROSITE" id="PS50850"/>
    </source>
</evidence>
<feature type="transmembrane region" description="Helical" evidence="5">
    <location>
        <begin position="211"/>
        <end position="229"/>
    </location>
</feature>
<feature type="transmembrane region" description="Helical" evidence="5">
    <location>
        <begin position="45"/>
        <end position="65"/>
    </location>
</feature>